<dbReference type="Proteomes" id="UP000077202">
    <property type="component" value="Unassembled WGS sequence"/>
</dbReference>
<feature type="signal peptide" evidence="12">
    <location>
        <begin position="1"/>
        <end position="31"/>
    </location>
</feature>
<keyword evidence="12" id="KW-0732">Signal</keyword>
<evidence type="ECO:0000313" key="13">
    <source>
        <dbReference type="EMBL" id="OAE27321.1"/>
    </source>
</evidence>
<comment type="subcellular location">
    <subcellularLocation>
        <location evidence="1 10">Endoplasmic reticulum membrane</location>
        <topology evidence="1 10">Multi-pass membrane protein</topology>
    </subcellularLocation>
</comment>
<feature type="transmembrane region" description="Helical" evidence="10">
    <location>
        <begin position="175"/>
        <end position="198"/>
    </location>
</feature>
<dbReference type="GO" id="GO:0097036">
    <property type="term" value="P:regulation of plasma membrane sterol distribution"/>
    <property type="evidence" value="ECO:0007669"/>
    <property type="project" value="UniProtKB-UniRule"/>
</dbReference>
<comment type="caution">
    <text evidence="13">The sequence shown here is derived from an EMBL/GenBank/DDBJ whole genome shotgun (WGS) entry which is preliminary data.</text>
</comment>
<evidence type="ECO:0000256" key="8">
    <source>
        <dbReference type="ARBA" id="ARBA00023098"/>
    </source>
</evidence>
<dbReference type="GO" id="GO:0005794">
    <property type="term" value="C:Golgi apparatus"/>
    <property type="evidence" value="ECO:0007669"/>
    <property type="project" value="TreeGrafter"/>
</dbReference>
<evidence type="ECO:0000256" key="4">
    <source>
        <dbReference type="ARBA" id="ARBA00022692"/>
    </source>
</evidence>
<feature type="compositionally biased region" description="Basic and acidic residues" evidence="11">
    <location>
        <begin position="46"/>
        <end position="64"/>
    </location>
</feature>
<dbReference type="Pfam" id="PF04161">
    <property type="entry name" value="Arv1"/>
    <property type="match status" value="1"/>
</dbReference>
<evidence type="ECO:0000256" key="6">
    <source>
        <dbReference type="ARBA" id="ARBA00022989"/>
    </source>
</evidence>
<organism evidence="13 14">
    <name type="scientific">Marchantia polymorpha subsp. ruderalis</name>
    <dbReference type="NCBI Taxonomy" id="1480154"/>
    <lineage>
        <taxon>Eukaryota</taxon>
        <taxon>Viridiplantae</taxon>
        <taxon>Streptophyta</taxon>
        <taxon>Embryophyta</taxon>
        <taxon>Marchantiophyta</taxon>
        <taxon>Marchantiopsida</taxon>
        <taxon>Marchantiidae</taxon>
        <taxon>Marchantiales</taxon>
        <taxon>Marchantiaceae</taxon>
        <taxon>Marchantia</taxon>
    </lineage>
</organism>
<keyword evidence="14" id="KW-1185">Reference proteome</keyword>
<dbReference type="InterPro" id="IPR007290">
    <property type="entry name" value="Arv1"/>
</dbReference>
<protein>
    <recommendedName>
        <fullName evidence="10">Protein ARV</fullName>
    </recommendedName>
</protein>
<dbReference type="PANTHER" id="PTHR14467:SF0">
    <property type="entry name" value="PROTEIN ARV1"/>
    <property type="match status" value="1"/>
</dbReference>
<evidence type="ECO:0000313" key="14">
    <source>
        <dbReference type="Proteomes" id="UP000077202"/>
    </source>
</evidence>
<keyword evidence="7 10" id="KW-0445">Lipid transport</keyword>
<dbReference type="GO" id="GO:0032541">
    <property type="term" value="C:cortical endoplasmic reticulum"/>
    <property type="evidence" value="ECO:0007669"/>
    <property type="project" value="TreeGrafter"/>
</dbReference>
<proteinExistence type="inferred from homology"/>
<evidence type="ECO:0000256" key="10">
    <source>
        <dbReference type="RuleBase" id="RU368065"/>
    </source>
</evidence>
<comment type="similarity">
    <text evidence="2 10">Belongs to the ARV1 family.</text>
</comment>
<feature type="transmembrane region" description="Helical" evidence="10">
    <location>
        <begin position="210"/>
        <end position="231"/>
    </location>
</feature>
<reference evidence="13" key="1">
    <citation type="submission" date="2016-03" db="EMBL/GenBank/DDBJ databases">
        <title>Mechanisms controlling the formation of the plant cell surface in tip-growing cells are functionally conserved among land plants.</title>
        <authorList>
            <person name="Honkanen S."/>
            <person name="Jones V.A."/>
            <person name="Morieri G."/>
            <person name="Champion C."/>
            <person name="Hetherington A.J."/>
            <person name="Kelly S."/>
            <person name="Saint-Marcoux D."/>
            <person name="Proust H."/>
            <person name="Prescott H."/>
            <person name="Dolan L."/>
        </authorList>
    </citation>
    <scope>NUCLEOTIDE SEQUENCE [LARGE SCALE GENOMIC DNA]</scope>
    <source>
        <tissue evidence="13">Whole gametophyte</tissue>
    </source>
</reference>
<keyword evidence="4 10" id="KW-0812">Transmembrane</keyword>
<name>A0A176W3Y9_MARPO</name>
<dbReference type="GO" id="GO:0005789">
    <property type="term" value="C:endoplasmic reticulum membrane"/>
    <property type="evidence" value="ECO:0007669"/>
    <property type="project" value="UniProtKB-SubCell"/>
</dbReference>
<feature type="chain" id="PRO_5008052252" description="Protein ARV" evidence="12">
    <location>
        <begin position="32"/>
        <end position="311"/>
    </location>
</feature>
<feature type="transmembrane region" description="Helical" evidence="10">
    <location>
        <begin position="237"/>
        <end position="257"/>
    </location>
</feature>
<evidence type="ECO:0000256" key="12">
    <source>
        <dbReference type="SAM" id="SignalP"/>
    </source>
</evidence>
<accession>A0A176W3Y9</accession>
<evidence type="ECO:0000256" key="1">
    <source>
        <dbReference type="ARBA" id="ARBA00004477"/>
    </source>
</evidence>
<dbReference type="PANTHER" id="PTHR14467">
    <property type="entry name" value="ARV1"/>
    <property type="match status" value="1"/>
</dbReference>
<dbReference type="GO" id="GO:0032366">
    <property type="term" value="P:intracellular sterol transport"/>
    <property type="evidence" value="ECO:0007669"/>
    <property type="project" value="UniProtKB-UniRule"/>
</dbReference>
<gene>
    <name evidence="13" type="ORF">AXG93_2817s1260</name>
</gene>
<keyword evidence="8 10" id="KW-0443">Lipid metabolism</keyword>
<evidence type="ECO:0000256" key="2">
    <source>
        <dbReference type="ARBA" id="ARBA00009187"/>
    </source>
</evidence>
<keyword evidence="3 10" id="KW-0813">Transport</keyword>
<comment type="function">
    <text evidence="10">Regulates also the sphingolipid metabolism.</text>
</comment>
<keyword evidence="10" id="KW-0746">Sphingolipid metabolism</keyword>
<dbReference type="AlphaFoldDB" id="A0A176W3Y9"/>
<evidence type="ECO:0000256" key="9">
    <source>
        <dbReference type="ARBA" id="ARBA00023136"/>
    </source>
</evidence>
<evidence type="ECO:0000256" key="3">
    <source>
        <dbReference type="ARBA" id="ARBA00022448"/>
    </source>
</evidence>
<keyword evidence="6 10" id="KW-1133">Transmembrane helix</keyword>
<sequence length="311" mass="34901">MGVRFELLNMVPMQSFLALAICVLFFSHAVALEIGPLSAIRGGREAKAGNTDNRADWKEDKDLGTDMNGSRVHGGGAESLDSQVSMATCGGIVDKYVEYEIMIVIMDVILHKYEAYRHVFFNYPRLNKLNLQALVWKATLISLLLDAWRWANPGDETVKIEWDNLTRFFITAGKVVLQVGCLNCVYLLVIIATVSILSKTKYHDKSKYKDIFLAILFSSHFKFFVFAMMVWEFSFLMGLMVDLLILTSNIVALEVILNANRLQAATAVINGAIGKSLMVALLRRVTFFLEYTMNMSRGLDLVGKEGLMAQE</sequence>
<feature type="region of interest" description="Disordered" evidence="11">
    <location>
        <begin position="46"/>
        <end position="68"/>
    </location>
</feature>
<comment type="function">
    <text evidence="10">Mediator of sterol homeostasis involved in sterol uptake, trafficking and distribution into membranes.</text>
</comment>
<keyword evidence="9 10" id="KW-0472">Membrane</keyword>
<evidence type="ECO:0000256" key="11">
    <source>
        <dbReference type="SAM" id="MobiDB-lite"/>
    </source>
</evidence>
<dbReference type="GO" id="GO:0016125">
    <property type="term" value="P:sterol metabolic process"/>
    <property type="evidence" value="ECO:0007669"/>
    <property type="project" value="UniProtKB-UniRule"/>
</dbReference>
<keyword evidence="5 10" id="KW-0256">Endoplasmic reticulum</keyword>
<evidence type="ECO:0000256" key="5">
    <source>
        <dbReference type="ARBA" id="ARBA00022824"/>
    </source>
</evidence>
<dbReference type="GO" id="GO:0006665">
    <property type="term" value="P:sphingolipid metabolic process"/>
    <property type="evidence" value="ECO:0007669"/>
    <property type="project" value="UniProtKB-UniRule"/>
</dbReference>
<evidence type="ECO:0000256" key="7">
    <source>
        <dbReference type="ARBA" id="ARBA00023055"/>
    </source>
</evidence>
<dbReference type="EMBL" id="LVLJ01001921">
    <property type="protein sequence ID" value="OAE27321.1"/>
    <property type="molecule type" value="Genomic_DNA"/>
</dbReference>